<feature type="region of interest" description="Disordered" evidence="3">
    <location>
        <begin position="29"/>
        <end position="48"/>
    </location>
</feature>
<keyword evidence="6" id="KW-1185">Reference proteome</keyword>
<dbReference type="GO" id="GO:0009653">
    <property type="term" value="P:anatomical structure morphogenesis"/>
    <property type="evidence" value="ECO:0007669"/>
    <property type="project" value="TreeGrafter"/>
</dbReference>
<name>A0A8H7PH34_9FUNG</name>
<keyword evidence="1 2" id="KW-0238">DNA-binding</keyword>
<dbReference type="SUPFAM" id="SSF46785">
    <property type="entry name" value="Winged helix' DNA-binding domain"/>
    <property type="match status" value="1"/>
</dbReference>
<evidence type="ECO:0000313" key="6">
    <source>
        <dbReference type="Proteomes" id="UP000612746"/>
    </source>
</evidence>
<evidence type="ECO:0000313" key="5">
    <source>
        <dbReference type="EMBL" id="KAG2173894.1"/>
    </source>
</evidence>
<dbReference type="GO" id="GO:0005634">
    <property type="term" value="C:nucleus"/>
    <property type="evidence" value="ECO:0007669"/>
    <property type="project" value="UniProtKB-SubCell"/>
</dbReference>
<dbReference type="SMART" id="SM00339">
    <property type="entry name" value="FH"/>
    <property type="match status" value="1"/>
</dbReference>
<dbReference type="OrthoDB" id="5954824at2759"/>
<dbReference type="PANTHER" id="PTHR11829:SF343">
    <property type="entry name" value="FORK-HEAD DOMAIN-CONTAINING PROTEIN"/>
    <property type="match status" value="1"/>
</dbReference>
<proteinExistence type="predicted"/>
<dbReference type="Pfam" id="PF00250">
    <property type="entry name" value="Forkhead"/>
    <property type="match status" value="1"/>
</dbReference>
<accession>A0A8H7PH34</accession>
<dbReference type="InterPro" id="IPR036390">
    <property type="entry name" value="WH_DNA-bd_sf"/>
</dbReference>
<dbReference type="InterPro" id="IPR050211">
    <property type="entry name" value="FOX_domain-containing"/>
</dbReference>
<feature type="domain" description="Fork-head" evidence="4">
    <location>
        <begin position="66"/>
        <end position="112"/>
    </location>
</feature>
<feature type="DNA-binding region" description="Fork-head" evidence="2">
    <location>
        <begin position="66"/>
        <end position="112"/>
    </location>
</feature>
<feature type="compositionally biased region" description="Pro residues" evidence="3">
    <location>
        <begin position="35"/>
        <end position="44"/>
    </location>
</feature>
<dbReference type="AlphaFoldDB" id="A0A8H7PH34"/>
<dbReference type="Gene3D" id="1.10.10.10">
    <property type="entry name" value="Winged helix-like DNA-binding domain superfamily/Winged helix DNA-binding domain"/>
    <property type="match status" value="1"/>
</dbReference>
<evidence type="ECO:0000256" key="2">
    <source>
        <dbReference type="PROSITE-ProRule" id="PRU00089"/>
    </source>
</evidence>
<dbReference type="PANTHER" id="PTHR11829">
    <property type="entry name" value="FORKHEAD BOX PROTEIN"/>
    <property type="match status" value="1"/>
</dbReference>
<dbReference type="GO" id="GO:0000978">
    <property type="term" value="F:RNA polymerase II cis-regulatory region sequence-specific DNA binding"/>
    <property type="evidence" value="ECO:0007669"/>
    <property type="project" value="TreeGrafter"/>
</dbReference>
<dbReference type="GO" id="GO:0030154">
    <property type="term" value="P:cell differentiation"/>
    <property type="evidence" value="ECO:0007669"/>
    <property type="project" value="TreeGrafter"/>
</dbReference>
<feature type="compositionally biased region" description="Polar residues" evidence="3">
    <location>
        <begin position="196"/>
        <end position="207"/>
    </location>
</feature>
<feature type="compositionally biased region" description="Low complexity" evidence="3">
    <location>
        <begin position="153"/>
        <end position="167"/>
    </location>
</feature>
<evidence type="ECO:0000256" key="3">
    <source>
        <dbReference type="SAM" id="MobiDB-lite"/>
    </source>
</evidence>
<feature type="region of interest" description="Disordered" evidence="3">
    <location>
        <begin position="153"/>
        <end position="207"/>
    </location>
</feature>
<dbReference type="Proteomes" id="UP000612746">
    <property type="component" value="Unassembled WGS sequence"/>
</dbReference>
<comment type="subcellular location">
    <subcellularLocation>
        <location evidence="2">Nucleus</location>
    </subcellularLocation>
</comment>
<evidence type="ECO:0000256" key="1">
    <source>
        <dbReference type="ARBA" id="ARBA00023125"/>
    </source>
</evidence>
<sequence>MRPKDPLYPVLRPILPLPLKARHAMDNTEMAQSMPSPPGTPPRPSNFTAAVSDSSVSFGMAPWSPNTIRHNLSLNRIFKKVPRQDSGLPGKGGYWTIDLQYFDYESFRQKSCIESNTSSGDRYSAAAYTTRSPMQRALLGQMQYSLSSYTSNMSSTSSLASSPPTSMKDFLSSPRQMTDKQGDPSDNDVVYDSDSRSTPMSIDSLLN</sequence>
<gene>
    <name evidence="5" type="ORF">INT44_000007</name>
</gene>
<protein>
    <recommendedName>
        <fullName evidence="4">Fork-head domain-containing protein</fullName>
    </recommendedName>
</protein>
<dbReference type="InterPro" id="IPR001766">
    <property type="entry name" value="Fork_head_dom"/>
</dbReference>
<keyword evidence="2" id="KW-0539">Nucleus</keyword>
<dbReference type="EMBL" id="JAEPRA010000017">
    <property type="protein sequence ID" value="KAG2173894.1"/>
    <property type="molecule type" value="Genomic_DNA"/>
</dbReference>
<dbReference type="PROSITE" id="PS50039">
    <property type="entry name" value="FORK_HEAD_3"/>
    <property type="match status" value="1"/>
</dbReference>
<dbReference type="GO" id="GO:0000981">
    <property type="term" value="F:DNA-binding transcription factor activity, RNA polymerase II-specific"/>
    <property type="evidence" value="ECO:0007669"/>
    <property type="project" value="TreeGrafter"/>
</dbReference>
<evidence type="ECO:0000259" key="4">
    <source>
        <dbReference type="PROSITE" id="PS50039"/>
    </source>
</evidence>
<comment type="caution">
    <text evidence="5">The sequence shown here is derived from an EMBL/GenBank/DDBJ whole genome shotgun (WGS) entry which is preliminary data.</text>
</comment>
<reference evidence="5" key="1">
    <citation type="submission" date="2020-12" db="EMBL/GenBank/DDBJ databases">
        <title>Metabolic potential, ecology and presence of endohyphal bacteria is reflected in genomic diversity of Mucoromycotina.</title>
        <authorList>
            <person name="Muszewska A."/>
            <person name="Okrasinska A."/>
            <person name="Steczkiewicz K."/>
            <person name="Drgas O."/>
            <person name="Orlowska M."/>
            <person name="Perlinska-Lenart U."/>
            <person name="Aleksandrzak-Piekarczyk T."/>
            <person name="Szatraj K."/>
            <person name="Zielenkiewicz U."/>
            <person name="Pilsyk S."/>
            <person name="Malc E."/>
            <person name="Mieczkowski P."/>
            <person name="Kruszewska J.S."/>
            <person name="Biernat P."/>
            <person name="Pawlowska J."/>
        </authorList>
    </citation>
    <scope>NUCLEOTIDE SEQUENCE</scope>
    <source>
        <strain evidence="5">WA0000051536</strain>
    </source>
</reference>
<organism evidence="5 6">
    <name type="scientific">Umbelopsis vinacea</name>
    <dbReference type="NCBI Taxonomy" id="44442"/>
    <lineage>
        <taxon>Eukaryota</taxon>
        <taxon>Fungi</taxon>
        <taxon>Fungi incertae sedis</taxon>
        <taxon>Mucoromycota</taxon>
        <taxon>Mucoromycotina</taxon>
        <taxon>Umbelopsidomycetes</taxon>
        <taxon>Umbelopsidales</taxon>
        <taxon>Umbelopsidaceae</taxon>
        <taxon>Umbelopsis</taxon>
    </lineage>
</organism>
<dbReference type="InterPro" id="IPR036388">
    <property type="entry name" value="WH-like_DNA-bd_sf"/>
</dbReference>